<sequence>MGFFYFRKEDFMAFLGSLLLILITTTIIAHFSTRIGIPGVIGQLLVGILLGPALLNWLQPNNFIHIFSELGVIILMFMAGLESNLALLKKYFGPSVLVAILGVIFPVAGTMAVGELFGIHGQENIFIGVIFAATSVSISVAVLKELDLLKGQAGSTILGAAVVDDILAVLMLSVMVSLLGTGGSQQSLGLTFVWQVLYFVGVYLLVKFVTPYLVGIADKLFVPQARTLMAIILCFSLAYVADLAGLSAVVGAFFAGIAIDQTKAKTEVDHNIQPIGYGIFIPVFFVSIGLNMTLAGLREDIGLIIVLTVVATLMKLIGAALGAKFAHFDNRQAYLVGAGMVSRGEMALIIAQIGFEAKLLSTDYYSAIVTAIILTTLIAPFLIKLGVSKHNAKSLK</sequence>
<comment type="caution">
    <text evidence="13">The sequence shown here is derived from an EMBL/GenBank/DDBJ whole genome shotgun (WGS) entry which is preliminary data.</text>
</comment>
<reference evidence="13 14" key="1">
    <citation type="journal article" date="2015" name="Genome Announc.">
        <title>Expanding the biotechnology potential of lactobacilli through comparative genomics of 213 strains and associated genera.</title>
        <authorList>
            <person name="Sun Z."/>
            <person name="Harris H.M."/>
            <person name="McCann A."/>
            <person name="Guo C."/>
            <person name="Argimon S."/>
            <person name="Zhang W."/>
            <person name="Yang X."/>
            <person name="Jeffery I.B."/>
            <person name="Cooney J.C."/>
            <person name="Kagawa T.F."/>
            <person name="Liu W."/>
            <person name="Song Y."/>
            <person name="Salvetti E."/>
            <person name="Wrobel A."/>
            <person name="Rasinkangas P."/>
            <person name="Parkhill J."/>
            <person name="Rea M.C."/>
            <person name="O'Sullivan O."/>
            <person name="Ritari J."/>
            <person name="Douillard F.P."/>
            <person name="Paul Ross R."/>
            <person name="Yang R."/>
            <person name="Briner A.E."/>
            <person name="Felis G.E."/>
            <person name="de Vos W.M."/>
            <person name="Barrangou R."/>
            <person name="Klaenhammer T.R."/>
            <person name="Caufield P.W."/>
            <person name="Cui Y."/>
            <person name="Zhang H."/>
            <person name="O'Toole P.W."/>
        </authorList>
    </citation>
    <scope>NUCLEOTIDE SEQUENCE [LARGE SCALE GENOMIC DNA]</scope>
    <source>
        <strain evidence="13 14">DSM 18527</strain>
    </source>
</reference>
<gene>
    <name evidence="13" type="ORF">FC83_GL003042</name>
</gene>
<dbReference type="GO" id="GO:0015297">
    <property type="term" value="F:antiporter activity"/>
    <property type="evidence" value="ECO:0007669"/>
    <property type="project" value="UniProtKB-KW"/>
</dbReference>
<dbReference type="GO" id="GO:1902600">
    <property type="term" value="P:proton transmembrane transport"/>
    <property type="evidence" value="ECO:0007669"/>
    <property type="project" value="InterPro"/>
</dbReference>
<dbReference type="InterPro" id="IPR006153">
    <property type="entry name" value="Cation/H_exchanger_TM"/>
</dbReference>
<evidence type="ECO:0000313" key="14">
    <source>
        <dbReference type="Proteomes" id="UP000051236"/>
    </source>
</evidence>
<keyword evidence="4" id="KW-0050">Antiport</keyword>
<evidence type="ECO:0000256" key="8">
    <source>
        <dbReference type="ARBA" id="ARBA00023065"/>
    </source>
</evidence>
<evidence type="ECO:0000256" key="3">
    <source>
        <dbReference type="ARBA" id="ARBA00022448"/>
    </source>
</evidence>
<name>A0A0R1Y2P4_9LACO</name>
<evidence type="ECO:0000259" key="12">
    <source>
        <dbReference type="Pfam" id="PF00999"/>
    </source>
</evidence>
<evidence type="ECO:0000256" key="11">
    <source>
        <dbReference type="SAM" id="Phobius"/>
    </source>
</evidence>
<dbReference type="STRING" id="1423734.FC83_GL003042"/>
<feature type="transmembrane region" description="Helical" evidence="11">
    <location>
        <begin position="155"/>
        <end position="180"/>
    </location>
</feature>
<keyword evidence="8" id="KW-0406">Ion transport</keyword>
<dbReference type="eggNOG" id="COG0475">
    <property type="taxonomic scope" value="Bacteria"/>
</dbReference>
<keyword evidence="5 11" id="KW-0812">Transmembrane</keyword>
<dbReference type="AlphaFoldDB" id="A0A0R1Y2P4"/>
<organism evidence="13 14">
    <name type="scientific">Agrilactobacillus composti DSM 18527 = JCM 14202</name>
    <dbReference type="NCBI Taxonomy" id="1423734"/>
    <lineage>
        <taxon>Bacteria</taxon>
        <taxon>Bacillati</taxon>
        <taxon>Bacillota</taxon>
        <taxon>Bacilli</taxon>
        <taxon>Lactobacillales</taxon>
        <taxon>Lactobacillaceae</taxon>
        <taxon>Agrilactobacillus</taxon>
    </lineage>
</organism>
<evidence type="ECO:0000256" key="10">
    <source>
        <dbReference type="ARBA" id="ARBA00023201"/>
    </source>
</evidence>
<feature type="transmembrane region" description="Helical" evidence="11">
    <location>
        <begin position="125"/>
        <end position="143"/>
    </location>
</feature>
<keyword evidence="3" id="KW-0813">Transport</keyword>
<feature type="transmembrane region" description="Helical" evidence="11">
    <location>
        <begin position="37"/>
        <end position="55"/>
    </location>
</feature>
<keyword evidence="10" id="KW-0739">Sodium transport</keyword>
<evidence type="ECO:0000313" key="13">
    <source>
        <dbReference type="EMBL" id="KRM36289.1"/>
    </source>
</evidence>
<dbReference type="EMBL" id="AZGA01000005">
    <property type="protein sequence ID" value="KRM36289.1"/>
    <property type="molecule type" value="Genomic_DNA"/>
</dbReference>
<feature type="transmembrane region" description="Helical" evidence="11">
    <location>
        <begin position="301"/>
        <end position="321"/>
    </location>
</feature>
<dbReference type="PANTHER" id="PTHR43562">
    <property type="entry name" value="NAPA-TYPE SODIUM/HYDROGEN ANTIPORTER"/>
    <property type="match status" value="1"/>
</dbReference>
<feature type="transmembrane region" description="Helical" evidence="11">
    <location>
        <begin position="62"/>
        <end position="79"/>
    </location>
</feature>
<feature type="transmembrane region" description="Helical" evidence="11">
    <location>
        <begin position="192"/>
        <end position="216"/>
    </location>
</feature>
<protein>
    <submittedName>
        <fullName evidence="13">Na+ H+ antiporter</fullName>
    </submittedName>
</protein>
<comment type="similarity">
    <text evidence="2">Belongs to the monovalent cation:proton antiporter 2 (CPA2) transporter (TC 2.A.37) family.</text>
</comment>
<dbReference type="GO" id="GO:0006814">
    <property type="term" value="P:sodium ion transport"/>
    <property type="evidence" value="ECO:0007669"/>
    <property type="project" value="UniProtKB-KW"/>
</dbReference>
<comment type="subcellular location">
    <subcellularLocation>
        <location evidence="1">Membrane</location>
        <topology evidence="1">Multi-pass membrane protein</topology>
    </subcellularLocation>
</comment>
<feature type="transmembrane region" description="Helical" evidence="11">
    <location>
        <begin position="275"/>
        <end position="295"/>
    </location>
</feature>
<dbReference type="GO" id="GO:0016020">
    <property type="term" value="C:membrane"/>
    <property type="evidence" value="ECO:0007669"/>
    <property type="project" value="UniProtKB-SubCell"/>
</dbReference>
<evidence type="ECO:0000256" key="6">
    <source>
        <dbReference type="ARBA" id="ARBA00022989"/>
    </source>
</evidence>
<keyword evidence="9 11" id="KW-0472">Membrane</keyword>
<feature type="domain" description="Cation/H+ exchanger transmembrane" evidence="12">
    <location>
        <begin position="22"/>
        <end position="384"/>
    </location>
</feature>
<proteinExistence type="inferred from homology"/>
<evidence type="ECO:0000256" key="7">
    <source>
        <dbReference type="ARBA" id="ARBA00023053"/>
    </source>
</evidence>
<feature type="transmembrane region" description="Helical" evidence="11">
    <location>
        <begin position="367"/>
        <end position="387"/>
    </location>
</feature>
<evidence type="ECO:0000256" key="4">
    <source>
        <dbReference type="ARBA" id="ARBA00022449"/>
    </source>
</evidence>
<dbReference type="PANTHER" id="PTHR43562:SF3">
    <property type="entry name" value="SODIUM ION_PROTON EXCHANGER (EUROFUNG)"/>
    <property type="match status" value="1"/>
</dbReference>
<dbReference type="Proteomes" id="UP000051236">
    <property type="component" value="Unassembled WGS sequence"/>
</dbReference>
<dbReference type="PATRIC" id="fig|1423734.3.peg.3092"/>
<feature type="transmembrane region" description="Helical" evidence="11">
    <location>
        <begin position="228"/>
        <end position="254"/>
    </location>
</feature>
<evidence type="ECO:0000256" key="5">
    <source>
        <dbReference type="ARBA" id="ARBA00022692"/>
    </source>
</evidence>
<feature type="transmembrane region" description="Helical" evidence="11">
    <location>
        <begin position="333"/>
        <end position="355"/>
    </location>
</feature>
<keyword evidence="14" id="KW-1185">Reference proteome</keyword>
<evidence type="ECO:0000256" key="1">
    <source>
        <dbReference type="ARBA" id="ARBA00004141"/>
    </source>
</evidence>
<evidence type="ECO:0000256" key="9">
    <source>
        <dbReference type="ARBA" id="ARBA00023136"/>
    </source>
</evidence>
<keyword evidence="7" id="KW-0915">Sodium</keyword>
<accession>A0A0R1Y2P4</accession>
<dbReference type="Gene3D" id="1.20.1530.20">
    <property type="match status" value="1"/>
</dbReference>
<feature type="transmembrane region" description="Helical" evidence="11">
    <location>
        <begin position="12"/>
        <end position="31"/>
    </location>
</feature>
<keyword evidence="6 11" id="KW-1133">Transmembrane helix</keyword>
<feature type="transmembrane region" description="Helical" evidence="11">
    <location>
        <begin position="91"/>
        <end position="113"/>
    </location>
</feature>
<dbReference type="Pfam" id="PF00999">
    <property type="entry name" value="Na_H_Exchanger"/>
    <property type="match status" value="1"/>
</dbReference>
<evidence type="ECO:0000256" key="2">
    <source>
        <dbReference type="ARBA" id="ARBA00005551"/>
    </source>
</evidence>
<dbReference type="InterPro" id="IPR038770">
    <property type="entry name" value="Na+/solute_symporter_sf"/>
</dbReference>